<protein>
    <submittedName>
        <fullName evidence="2">Uncharacterized protein</fullName>
    </submittedName>
</protein>
<keyword evidence="1" id="KW-0732">Signal</keyword>
<feature type="chain" id="PRO_5003999977" evidence="1">
    <location>
        <begin position="31"/>
        <end position="133"/>
    </location>
</feature>
<dbReference type="InParanoid" id="L9KKK4"/>
<reference evidence="3" key="2">
    <citation type="journal article" date="2013" name="Nat. Commun.">
        <title>Genome of the Chinese tree shrew.</title>
        <authorList>
            <person name="Fan Y."/>
            <person name="Huang Z.Y."/>
            <person name="Cao C.C."/>
            <person name="Chen C.S."/>
            <person name="Chen Y.X."/>
            <person name="Fan D.D."/>
            <person name="He J."/>
            <person name="Hou H.L."/>
            <person name="Hu L."/>
            <person name="Hu X.T."/>
            <person name="Jiang X.T."/>
            <person name="Lai R."/>
            <person name="Lang Y.S."/>
            <person name="Liang B."/>
            <person name="Liao S.G."/>
            <person name="Mu D."/>
            <person name="Ma Y.Y."/>
            <person name="Niu Y.Y."/>
            <person name="Sun X.Q."/>
            <person name="Xia J.Q."/>
            <person name="Xiao J."/>
            <person name="Xiong Z.Q."/>
            <person name="Xu L."/>
            <person name="Yang L."/>
            <person name="Zhang Y."/>
            <person name="Zhao W."/>
            <person name="Zhao X.D."/>
            <person name="Zheng Y.T."/>
            <person name="Zhou J.M."/>
            <person name="Zhu Y.B."/>
            <person name="Zhang G.J."/>
            <person name="Wang J."/>
            <person name="Yao Y.G."/>
        </authorList>
    </citation>
    <scope>NUCLEOTIDE SEQUENCE [LARGE SCALE GENOMIC DNA]</scope>
</reference>
<evidence type="ECO:0000313" key="3">
    <source>
        <dbReference type="Proteomes" id="UP000011518"/>
    </source>
</evidence>
<evidence type="ECO:0000313" key="2">
    <source>
        <dbReference type="EMBL" id="ELW63283.1"/>
    </source>
</evidence>
<dbReference type="Proteomes" id="UP000011518">
    <property type="component" value="Unassembled WGS sequence"/>
</dbReference>
<dbReference type="EMBL" id="KB320787">
    <property type="protein sequence ID" value="ELW63283.1"/>
    <property type="molecule type" value="Genomic_DNA"/>
</dbReference>
<keyword evidence="3" id="KW-1185">Reference proteome</keyword>
<organism evidence="2 3">
    <name type="scientific">Tupaia chinensis</name>
    <name type="common">Chinese tree shrew</name>
    <name type="synonym">Tupaia belangeri chinensis</name>
    <dbReference type="NCBI Taxonomy" id="246437"/>
    <lineage>
        <taxon>Eukaryota</taxon>
        <taxon>Metazoa</taxon>
        <taxon>Chordata</taxon>
        <taxon>Craniata</taxon>
        <taxon>Vertebrata</taxon>
        <taxon>Euteleostomi</taxon>
        <taxon>Mammalia</taxon>
        <taxon>Eutheria</taxon>
        <taxon>Euarchontoglires</taxon>
        <taxon>Scandentia</taxon>
        <taxon>Tupaiidae</taxon>
        <taxon>Tupaia</taxon>
    </lineage>
</organism>
<feature type="signal peptide" evidence="1">
    <location>
        <begin position="1"/>
        <end position="30"/>
    </location>
</feature>
<proteinExistence type="predicted"/>
<dbReference type="AlphaFoldDB" id="L9KKK4"/>
<evidence type="ECO:0000256" key="1">
    <source>
        <dbReference type="SAM" id="SignalP"/>
    </source>
</evidence>
<accession>L9KKK4</accession>
<gene>
    <name evidence="2" type="ORF">TREES_T100014118</name>
</gene>
<name>L9KKK4_TUPCH</name>
<reference evidence="3" key="1">
    <citation type="submission" date="2012-07" db="EMBL/GenBank/DDBJ databases">
        <title>Genome of the Chinese tree shrew, a rising model animal genetically related to primates.</title>
        <authorList>
            <person name="Zhang G."/>
            <person name="Fan Y."/>
            <person name="Yao Y."/>
            <person name="Huang Z."/>
        </authorList>
    </citation>
    <scope>NUCLEOTIDE SEQUENCE [LARGE SCALE GENOMIC DNA]</scope>
</reference>
<sequence>MHISPKATGKTLHWILVFSLQKWGLDSSHANGCVLPGGWMQRAAQKAEHLQQLSVQCVFAERLLPEESDYVKCQKKEDHLAPYCHVVMITVTISEDDCMVHCDKKDDTLRTCPVPILEPGNDPCLYLIILLHF</sequence>